<dbReference type="eggNOG" id="COG0582">
    <property type="taxonomic scope" value="Bacteria"/>
</dbReference>
<dbReference type="InterPro" id="IPR004107">
    <property type="entry name" value="Integrase_SAM-like_N"/>
</dbReference>
<dbReference type="SUPFAM" id="SSF56349">
    <property type="entry name" value="DNA breaking-rejoining enzymes"/>
    <property type="match status" value="1"/>
</dbReference>
<feature type="domain" description="Core-binding (CB)" evidence="4">
    <location>
        <begin position="54"/>
        <end position="135"/>
    </location>
</feature>
<organism evidence="5 6">
    <name type="scientific">Rhodococcus jostii (strain RHA1)</name>
    <dbReference type="NCBI Taxonomy" id="101510"/>
    <lineage>
        <taxon>Bacteria</taxon>
        <taxon>Bacillati</taxon>
        <taxon>Actinomycetota</taxon>
        <taxon>Actinomycetes</taxon>
        <taxon>Mycobacteriales</taxon>
        <taxon>Nocardiaceae</taxon>
        <taxon>Rhodococcus</taxon>
    </lineage>
</organism>
<protein>
    <recommendedName>
        <fullName evidence="4">Core-binding (CB) domain-containing protein</fullName>
    </recommendedName>
</protein>
<dbReference type="SUPFAM" id="SSF47823">
    <property type="entry name" value="lambda integrase-like, N-terminal domain"/>
    <property type="match status" value="1"/>
</dbReference>
<dbReference type="GO" id="GO:0015074">
    <property type="term" value="P:DNA integration"/>
    <property type="evidence" value="ECO:0007669"/>
    <property type="project" value="InterPro"/>
</dbReference>
<reference evidence="6" key="1">
    <citation type="journal article" date="2006" name="Proc. Natl. Acad. Sci. U.S.A.">
        <title>The complete genome of Rhodococcus sp. RHA1 provides insights into a catabolic powerhouse.</title>
        <authorList>
            <person name="McLeod M.P."/>
            <person name="Warren R.L."/>
            <person name="Hsiao W.W.L."/>
            <person name="Araki N."/>
            <person name="Myhre M."/>
            <person name="Fernandes C."/>
            <person name="Miyazawa D."/>
            <person name="Wong W."/>
            <person name="Lillquist A.L."/>
            <person name="Wang D."/>
            <person name="Dosanjh M."/>
            <person name="Hara H."/>
            <person name="Petrescu A."/>
            <person name="Morin R.D."/>
            <person name="Yang G."/>
            <person name="Stott J.M."/>
            <person name="Schein J.E."/>
            <person name="Shin H."/>
            <person name="Smailus D."/>
            <person name="Siddiqui A.S."/>
            <person name="Marra M.A."/>
            <person name="Jones S.J.M."/>
            <person name="Holt R."/>
            <person name="Brinkman F.S.L."/>
            <person name="Miyauchi K."/>
            <person name="Fukuda M."/>
            <person name="Davies J.E."/>
            <person name="Mohn W.W."/>
            <person name="Eltis L.D."/>
        </authorList>
    </citation>
    <scope>NUCLEOTIDE SEQUENCE [LARGE SCALE GENOMIC DNA]</scope>
    <source>
        <strain evidence="6">RHA1</strain>
    </source>
</reference>
<dbReference type="GO" id="GO:0003677">
    <property type="term" value="F:DNA binding"/>
    <property type="evidence" value="ECO:0007669"/>
    <property type="project" value="UniProtKB-UniRule"/>
</dbReference>
<dbReference type="RefSeq" id="WP_011595865.1">
    <property type="nucleotide sequence ID" value="NC_008268.1"/>
</dbReference>
<gene>
    <name evidence="5" type="ordered locus">RHA1_ro03202</name>
</gene>
<evidence type="ECO:0000313" key="5">
    <source>
        <dbReference type="EMBL" id="ABG95005.1"/>
    </source>
</evidence>
<keyword evidence="2" id="KW-0233">DNA recombination</keyword>
<evidence type="ECO:0000256" key="1">
    <source>
        <dbReference type="ARBA" id="ARBA00023125"/>
    </source>
</evidence>
<dbReference type="Pfam" id="PF02899">
    <property type="entry name" value="Phage_int_SAM_1"/>
    <property type="match status" value="1"/>
</dbReference>
<dbReference type="OrthoDB" id="4020134at2"/>
<evidence type="ECO:0000259" key="4">
    <source>
        <dbReference type="PROSITE" id="PS51900"/>
    </source>
</evidence>
<dbReference type="InterPro" id="IPR044068">
    <property type="entry name" value="CB"/>
</dbReference>
<dbReference type="AlphaFoldDB" id="Q0SBT1"/>
<accession>Q0SBT1</accession>
<name>Q0SBT1_RHOJR</name>
<evidence type="ECO:0000313" key="6">
    <source>
        <dbReference type="Proteomes" id="UP000008710"/>
    </source>
</evidence>
<dbReference type="PROSITE" id="PS51900">
    <property type="entry name" value="CB"/>
    <property type="match status" value="1"/>
</dbReference>
<dbReference type="PATRIC" id="fig|101510.16.peg.3233"/>
<dbReference type="GO" id="GO:0006310">
    <property type="term" value="P:DNA recombination"/>
    <property type="evidence" value="ECO:0007669"/>
    <property type="project" value="UniProtKB-KW"/>
</dbReference>
<dbReference type="KEGG" id="rha:RHA1_ro03202"/>
<keyword evidence="1 3" id="KW-0238">DNA-binding</keyword>
<dbReference type="Gene3D" id="1.10.150.130">
    <property type="match status" value="1"/>
</dbReference>
<proteinExistence type="predicted"/>
<evidence type="ECO:0000256" key="2">
    <source>
        <dbReference type="ARBA" id="ARBA00023172"/>
    </source>
</evidence>
<evidence type="ECO:0000256" key="3">
    <source>
        <dbReference type="PROSITE-ProRule" id="PRU01248"/>
    </source>
</evidence>
<dbReference type="Proteomes" id="UP000008710">
    <property type="component" value="Chromosome"/>
</dbReference>
<sequence length="487" mass="54908">MLYWTTRGVEVPVGFDDALDGWGEIDTRERALGVDEATPILIDPVGRIDPRLARFFRRSRIAFLAEGTRQSYVKDYRLFFSFLWRRGKYWDQADYDDIGDYEAWRRRSTDNPRRVGGAKWARELAAFKLLFDWAVVTGSVQRSPVATHTVRRRDGAVVEVADSRPKDVRVANVKWVTPRTYRLWRDIGLRGYSGDGVPEPGWRGRNDGRNTAFADLLFDSGLRLREGGCLLTVEVPVPMTGQVYCEGPVAAATAKRRERCFYVPVETLSGIAGYIATTRRDAIRRAQRAGRYDRLAGKLIVTKTSPGQRRLAWEDGLGRRGEFPVTAIDERQRRRLFVEGEAGLEPLQLWLTDAGLPMDYRSWEAVFAAANARCLRFGKPIGITPHSCRHSFALKMLVTLQRGLDARFGLDKAERDHLRNVYGNAFTLVKDLLGHRSEQTTREIYLEPLNGLRLGMILDGSDDLSAVLAQVSASTGRVVDIAPDEGA</sequence>
<dbReference type="Gene3D" id="1.10.443.10">
    <property type="entry name" value="Intergrase catalytic core"/>
    <property type="match status" value="1"/>
</dbReference>
<dbReference type="HOGENOM" id="CLU_044959_0_0_11"/>
<dbReference type="EMBL" id="CP000431">
    <property type="protein sequence ID" value="ABG95005.1"/>
    <property type="molecule type" value="Genomic_DNA"/>
</dbReference>
<dbReference type="InterPro" id="IPR010998">
    <property type="entry name" value="Integrase_recombinase_N"/>
</dbReference>
<dbReference type="InterPro" id="IPR013762">
    <property type="entry name" value="Integrase-like_cat_sf"/>
</dbReference>
<dbReference type="InterPro" id="IPR011010">
    <property type="entry name" value="DNA_brk_join_enz"/>
</dbReference>